<dbReference type="SUPFAM" id="SSF48008">
    <property type="entry name" value="GntR ligand-binding domain-like"/>
    <property type="match status" value="1"/>
</dbReference>
<dbReference type="InterPro" id="IPR036390">
    <property type="entry name" value="WH_DNA-bd_sf"/>
</dbReference>
<evidence type="ECO:0000259" key="4">
    <source>
        <dbReference type="PROSITE" id="PS50949"/>
    </source>
</evidence>
<dbReference type="GO" id="GO:0003700">
    <property type="term" value="F:DNA-binding transcription factor activity"/>
    <property type="evidence" value="ECO:0007669"/>
    <property type="project" value="InterPro"/>
</dbReference>
<organism evidence="5 6">
    <name type="scientific">Mucilaginibacter frigoritolerans</name>
    <dbReference type="NCBI Taxonomy" id="652788"/>
    <lineage>
        <taxon>Bacteria</taxon>
        <taxon>Pseudomonadati</taxon>
        <taxon>Bacteroidota</taxon>
        <taxon>Sphingobacteriia</taxon>
        <taxon>Sphingobacteriales</taxon>
        <taxon>Sphingobacteriaceae</taxon>
        <taxon>Mucilaginibacter</taxon>
    </lineage>
</organism>
<accession>A0A562TNC9</accession>
<dbReference type="Pfam" id="PF00392">
    <property type="entry name" value="GntR"/>
    <property type="match status" value="1"/>
</dbReference>
<keyword evidence="6" id="KW-1185">Reference proteome</keyword>
<keyword evidence="2 5" id="KW-0238">DNA-binding</keyword>
<evidence type="ECO:0000313" key="6">
    <source>
        <dbReference type="Proteomes" id="UP000317010"/>
    </source>
</evidence>
<feature type="domain" description="HTH gntR-type" evidence="4">
    <location>
        <begin position="4"/>
        <end position="72"/>
    </location>
</feature>
<dbReference type="Proteomes" id="UP000317010">
    <property type="component" value="Unassembled WGS sequence"/>
</dbReference>
<evidence type="ECO:0000256" key="1">
    <source>
        <dbReference type="ARBA" id="ARBA00023015"/>
    </source>
</evidence>
<dbReference type="Gene3D" id="1.10.10.10">
    <property type="entry name" value="Winged helix-like DNA-binding domain superfamily/Winged helix DNA-binding domain"/>
    <property type="match status" value="1"/>
</dbReference>
<keyword evidence="1" id="KW-0805">Transcription regulation</keyword>
<evidence type="ECO:0000256" key="3">
    <source>
        <dbReference type="ARBA" id="ARBA00023163"/>
    </source>
</evidence>
<dbReference type="SMART" id="SM00345">
    <property type="entry name" value="HTH_GNTR"/>
    <property type="match status" value="1"/>
</dbReference>
<dbReference type="PROSITE" id="PS50949">
    <property type="entry name" value="HTH_GNTR"/>
    <property type="match status" value="1"/>
</dbReference>
<evidence type="ECO:0000313" key="5">
    <source>
        <dbReference type="EMBL" id="TWI94784.1"/>
    </source>
</evidence>
<dbReference type="AlphaFoldDB" id="A0A562TNC9"/>
<dbReference type="EMBL" id="VLLI01000018">
    <property type="protein sequence ID" value="TWI94784.1"/>
    <property type="molecule type" value="Genomic_DNA"/>
</dbReference>
<name>A0A562TNC9_9SPHI</name>
<dbReference type="InterPro" id="IPR011711">
    <property type="entry name" value="GntR_C"/>
</dbReference>
<keyword evidence="3" id="KW-0804">Transcription</keyword>
<dbReference type="Pfam" id="PF07729">
    <property type="entry name" value="FCD"/>
    <property type="match status" value="1"/>
</dbReference>
<dbReference type="InterPro" id="IPR036388">
    <property type="entry name" value="WH-like_DNA-bd_sf"/>
</dbReference>
<dbReference type="PANTHER" id="PTHR43537:SF47">
    <property type="entry name" value="REGULATORY PROTEIN GNTR HTH"/>
    <property type="match status" value="1"/>
</dbReference>
<reference evidence="5 6" key="1">
    <citation type="submission" date="2019-07" db="EMBL/GenBank/DDBJ databases">
        <title>Genomic Encyclopedia of Archaeal and Bacterial Type Strains, Phase II (KMG-II): from individual species to whole genera.</title>
        <authorList>
            <person name="Goeker M."/>
        </authorList>
    </citation>
    <scope>NUCLEOTIDE SEQUENCE [LARGE SCALE GENOMIC DNA]</scope>
    <source>
        <strain evidence="5 6">ATCC BAA-1854</strain>
    </source>
</reference>
<dbReference type="CDD" id="cd07377">
    <property type="entry name" value="WHTH_GntR"/>
    <property type="match status" value="1"/>
</dbReference>
<sequence>MEKERLSDLVATRIRQDIQEGKYKAGEKIPAEPELMKIYTVGRSSIREAVKSLAITGTLEVKQGDGTYIRQVGQDVAMDQRLRNADFDEINAVRILLEEEIIRLAAEHRTADDLKVIANHLADRKQAIMDENREACTNADIAFHSAIADASGNAVLAGLYQSFTQTIRTFFAKREIQGIGHFAMSHHLHENLYNAILGKRKKQALDIIRYILNNNY</sequence>
<dbReference type="GO" id="GO:0003677">
    <property type="term" value="F:DNA binding"/>
    <property type="evidence" value="ECO:0007669"/>
    <property type="project" value="UniProtKB-KW"/>
</dbReference>
<dbReference type="OrthoDB" id="9799482at2"/>
<dbReference type="SUPFAM" id="SSF46785">
    <property type="entry name" value="Winged helix' DNA-binding domain"/>
    <property type="match status" value="1"/>
</dbReference>
<protein>
    <submittedName>
        <fullName evidence="5">DNA-binding FadR family transcriptional regulator</fullName>
    </submittedName>
</protein>
<proteinExistence type="predicted"/>
<dbReference type="InterPro" id="IPR000524">
    <property type="entry name" value="Tscrpt_reg_HTH_GntR"/>
</dbReference>
<gene>
    <name evidence="5" type="ORF">JN11_04565</name>
</gene>
<dbReference type="Gene3D" id="1.20.120.530">
    <property type="entry name" value="GntR ligand-binding domain-like"/>
    <property type="match status" value="1"/>
</dbReference>
<comment type="caution">
    <text evidence="5">The sequence shown here is derived from an EMBL/GenBank/DDBJ whole genome shotgun (WGS) entry which is preliminary data.</text>
</comment>
<dbReference type="RefSeq" id="WP_144916328.1">
    <property type="nucleotide sequence ID" value="NZ_VLLI01000018.1"/>
</dbReference>
<evidence type="ECO:0000256" key="2">
    <source>
        <dbReference type="ARBA" id="ARBA00023125"/>
    </source>
</evidence>
<dbReference type="PANTHER" id="PTHR43537">
    <property type="entry name" value="TRANSCRIPTIONAL REGULATOR, GNTR FAMILY"/>
    <property type="match status" value="1"/>
</dbReference>
<dbReference type="SMART" id="SM00895">
    <property type="entry name" value="FCD"/>
    <property type="match status" value="1"/>
</dbReference>
<dbReference type="InterPro" id="IPR008920">
    <property type="entry name" value="TF_FadR/GntR_C"/>
</dbReference>